<dbReference type="CDD" id="cd02062">
    <property type="entry name" value="Nitro_FMN_reductase"/>
    <property type="match status" value="1"/>
</dbReference>
<evidence type="ECO:0000313" key="8">
    <source>
        <dbReference type="Proteomes" id="UP001407405"/>
    </source>
</evidence>
<name>A0ABU9VX33_9CLOT</name>
<evidence type="ECO:0000256" key="4">
    <source>
        <dbReference type="ARBA" id="ARBA00022643"/>
    </source>
</evidence>
<evidence type="ECO:0000256" key="2">
    <source>
        <dbReference type="ARBA" id="ARBA00007118"/>
    </source>
</evidence>
<dbReference type="EMBL" id="JBCITM010000010">
    <property type="protein sequence ID" value="MEN1760961.1"/>
    <property type="molecule type" value="Genomic_DNA"/>
</dbReference>
<comment type="similarity">
    <text evidence="2">Belongs to the nitroreductase family.</text>
</comment>
<feature type="domain" description="Putative nitroreductase TM1586" evidence="6">
    <location>
        <begin position="4"/>
        <end position="238"/>
    </location>
</feature>
<evidence type="ECO:0000313" key="7">
    <source>
        <dbReference type="EMBL" id="MEN1760961.1"/>
    </source>
</evidence>
<keyword evidence="8" id="KW-1185">Reference proteome</keyword>
<comment type="cofactor">
    <cofactor evidence="1">
        <name>FMN</name>
        <dbReference type="ChEBI" id="CHEBI:58210"/>
    </cofactor>
</comment>
<dbReference type="Proteomes" id="UP001407405">
    <property type="component" value="Unassembled WGS sequence"/>
</dbReference>
<evidence type="ECO:0000256" key="5">
    <source>
        <dbReference type="ARBA" id="ARBA00023002"/>
    </source>
</evidence>
<proteinExistence type="inferred from homology"/>
<dbReference type="SUPFAM" id="SSF55469">
    <property type="entry name" value="FMN-dependent nitroreductase-like"/>
    <property type="match status" value="2"/>
</dbReference>
<accession>A0ABU9VX33</accession>
<dbReference type="InterPro" id="IPR000415">
    <property type="entry name" value="Nitroreductase-like"/>
</dbReference>
<dbReference type="Pfam" id="PF14512">
    <property type="entry name" value="TM1586_NiRdase"/>
    <property type="match status" value="1"/>
</dbReference>
<dbReference type="PANTHER" id="PTHR43673:SF2">
    <property type="entry name" value="NITROREDUCTASE"/>
    <property type="match status" value="1"/>
</dbReference>
<evidence type="ECO:0000256" key="1">
    <source>
        <dbReference type="ARBA" id="ARBA00001917"/>
    </source>
</evidence>
<dbReference type="RefSeq" id="WP_343186277.1">
    <property type="nucleotide sequence ID" value="NZ_JBCITM010000010.1"/>
</dbReference>
<organism evidence="7 8">
    <name type="scientific">Anoxynatronum sibiricum</name>
    <dbReference type="NCBI Taxonomy" id="210623"/>
    <lineage>
        <taxon>Bacteria</taxon>
        <taxon>Bacillati</taxon>
        <taxon>Bacillota</taxon>
        <taxon>Clostridia</taxon>
        <taxon>Eubacteriales</taxon>
        <taxon>Clostridiaceae</taxon>
        <taxon>Anoxynatronum</taxon>
    </lineage>
</organism>
<keyword evidence="3" id="KW-0285">Flavoprotein</keyword>
<reference evidence="7 8" key="1">
    <citation type="submission" date="2024-04" db="EMBL/GenBank/DDBJ databases">
        <title>Genome sequencing and metabolic network reconstruction of aminoacids and betaine degradation by Anoxynatronum sibiricum.</title>
        <authorList>
            <person name="Detkova E.N."/>
            <person name="Boltjanskaja Y.V."/>
            <person name="Mardanov A.V."/>
            <person name="Kevbrin V."/>
        </authorList>
    </citation>
    <scope>NUCLEOTIDE SEQUENCE [LARGE SCALE GENOMIC DNA]</scope>
    <source>
        <strain evidence="7 8">Z-7981</strain>
    </source>
</reference>
<dbReference type="PANTHER" id="PTHR43673">
    <property type="entry name" value="NAD(P)H NITROREDUCTASE YDGI-RELATED"/>
    <property type="match status" value="1"/>
</dbReference>
<gene>
    <name evidence="7" type="ORF">AAIG11_10770</name>
</gene>
<keyword evidence="5" id="KW-0560">Oxidoreductase</keyword>
<keyword evidence="4" id="KW-0288">FMN</keyword>
<protein>
    <submittedName>
        <fullName evidence="7">Nitroreductase family protein</fullName>
    </submittedName>
</protein>
<evidence type="ECO:0000256" key="3">
    <source>
        <dbReference type="ARBA" id="ARBA00022630"/>
    </source>
</evidence>
<dbReference type="Gene3D" id="3.40.109.10">
    <property type="entry name" value="NADH Oxidase"/>
    <property type="match status" value="2"/>
</dbReference>
<evidence type="ECO:0000259" key="6">
    <source>
        <dbReference type="Pfam" id="PF14512"/>
    </source>
</evidence>
<comment type="caution">
    <text evidence="7">The sequence shown here is derived from an EMBL/GenBank/DDBJ whole genome shotgun (WGS) entry which is preliminary data.</text>
</comment>
<sequence length="273" mass="31081">MNFIHTIETIKTVRDFKSKPVPTDMLRELIARTQATTGLLSDKTFSIRVIEDGPGFFEMMNGKAGYFGKMIEAPQYVALFDNIRGGVYENSGYLMEFLRLNAWHLELGTCWLSMETPLDLTPWVSEPVTGTAVALVAIGYTDSGLFRQDILKTSSRMSLSDLVYLEKWNHRCPLEELETRGLSEVLFYGKLAPSWGNRQPWRFILHHEKVYLTIQLDPHEKRARTDAGIVMLYVQQAAHDRGMPMNWALLEPDESMRQALSLPDSESVIACLS</sequence>
<dbReference type="InterPro" id="IPR029478">
    <property type="entry name" value="TM1586_NiRdase"/>
</dbReference>